<evidence type="ECO:0000259" key="1">
    <source>
        <dbReference type="Pfam" id="PF12804"/>
    </source>
</evidence>
<dbReference type="SUPFAM" id="SSF53448">
    <property type="entry name" value="Nucleotide-diphospho-sugar transferases"/>
    <property type="match status" value="1"/>
</dbReference>
<feature type="domain" description="MobA-like NTP transferase" evidence="1">
    <location>
        <begin position="5"/>
        <end position="156"/>
    </location>
</feature>
<dbReference type="GO" id="GO:0016779">
    <property type="term" value="F:nucleotidyltransferase activity"/>
    <property type="evidence" value="ECO:0007669"/>
    <property type="project" value="UniProtKB-ARBA"/>
</dbReference>
<sequence>MKIGAVILAAGESKRFGKNKLLEKINGKSIIENVLENVDIERVIVVGKYAEELLPYLKNEIVIYNPKWKEGISSSIKLGLRFFQNYDGVLIVLGDMPFVKREDIHKIINAFNPDCNAVIPTYKGNWGNPVLLSRKIFDKVMTITGDEGAKKILKSTENLCFVECDYGVIIDIDTVNDLLILRGLLNCLYDILISSTST</sequence>
<name>G0KZE7_ACIAM</name>
<gene>
    <name evidence="2" type="primary">mobA</name>
</gene>
<dbReference type="CDD" id="cd04182">
    <property type="entry name" value="GT_2_like_f"/>
    <property type="match status" value="1"/>
</dbReference>
<dbReference type="EMBL" id="FN999992">
    <property type="protein sequence ID" value="CBT17223.1"/>
    <property type="molecule type" value="Genomic_DNA"/>
</dbReference>
<proteinExistence type="predicted"/>
<dbReference type="PANTHER" id="PTHR43777">
    <property type="entry name" value="MOLYBDENUM COFACTOR CYTIDYLYLTRANSFERASE"/>
    <property type="match status" value="1"/>
</dbReference>
<dbReference type="InterPro" id="IPR025877">
    <property type="entry name" value="MobA-like_NTP_Trfase"/>
</dbReference>
<keyword evidence="2" id="KW-0808">Transferase</keyword>
<evidence type="ECO:0000313" key="2">
    <source>
        <dbReference type="EMBL" id="CBT17223.1"/>
    </source>
</evidence>
<dbReference type="Gene3D" id="3.90.550.10">
    <property type="entry name" value="Spore Coat Polysaccharide Biosynthesis Protein SpsA, Chain A"/>
    <property type="match status" value="1"/>
</dbReference>
<dbReference type="Pfam" id="PF12804">
    <property type="entry name" value="NTP_transf_3"/>
    <property type="match status" value="1"/>
</dbReference>
<dbReference type="AlphaFoldDB" id="G0KZE7"/>
<dbReference type="PANTHER" id="PTHR43777:SF1">
    <property type="entry name" value="MOLYBDENUM COFACTOR CYTIDYLYLTRANSFERASE"/>
    <property type="match status" value="1"/>
</dbReference>
<reference evidence="2" key="1">
    <citation type="submission" date="2010-07" db="EMBL/GenBank/DDBJ databases">
        <title>Aldehyde oxidioreductase of the thermoacidophilic archaeon Acidianus ambivalens.</title>
        <authorList>
            <person name="Kletzin A."/>
            <person name="Pereira M."/>
            <person name="Mueller F."/>
            <person name="Wilhelmi A."/>
        </authorList>
    </citation>
    <scope>NUCLEOTIDE SEQUENCE</scope>
    <source>
        <strain evidence="2">DSM3772</strain>
    </source>
</reference>
<dbReference type="InterPro" id="IPR029044">
    <property type="entry name" value="Nucleotide-diphossugar_trans"/>
</dbReference>
<organism evidence="2">
    <name type="scientific">Acidianus ambivalens</name>
    <name type="common">Desulfurolobus ambivalens</name>
    <dbReference type="NCBI Taxonomy" id="2283"/>
    <lineage>
        <taxon>Archaea</taxon>
        <taxon>Thermoproteota</taxon>
        <taxon>Thermoprotei</taxon>
        <taxon>Sulfolobales</taxon>
        <taxon>Sulfolobaceae</taxon>
        <taxon>Acidianus</taxon>
    </lineage>
</organism>
<accession>G0KZE7</accession>
<protein>
    <submittedName>
        <fullName evidence="2">GT-2-like glycosyltransferase</fullName>
    </submittedName>
</protein>